<organism evidence="1 2">
    <name type="scientific">Desulfosarcina ovata subsp. sediminis</name>
    <dbReference type="NCBI Taxonomy" id="885957"/>
    <lineage>
        <taxon>Bacteria</taxon>
        <taxon>Pseudomonadati</taxon>
        <taxon>Thermodesulfobacteriota</taxon>
        <taxon>Desulfobacteria</taxon>
        <taxon>Desulfobacterales</taxon>
        <taxon>Desulfosarcinaceae</taxon>
        <taxon>Desulfosarcina</taxon>
    </lineage>
</organism>
<evidence type="ECO:0000313" key="1">
    <source>
        <dbReference type="EMBL" id="BBO86260.1"/>
    </source>
</evidence>
<protein>
    <recommendedName>
        <fullName evidence="3">PilZ domain-containing protein</fullName>
    </recommendedName>
</protein>
<sequence>MDQKLGNRRRRRFQAQNLTISINGKSYRIFNINEYGVGFLIDTPEEIELNTEIQPMTVNGTPPIQVAGIPRHVSQLVSEDQRLFFQPGWVCGTEFTTQHDRDGGKLIAEFIAENIEREAEENES</sequence>
<evidence type="ECO:0000313" key="2">
    <source>
        <dbReference type="Proteomes" id="UP000425960"/>
    </source>
</evidence>
<reference evidence="1 2" key="1">
    <citation type="submission" date="2019-11" db="EMBL/GenBank/DDBJ databases">
        <title>Comparative genomics of hydrocarbon-degrading Desulfosarcina strains.</title>
        <authorList>
            <person name="Watanabe M."/>
            <person name="Kojima H."/>
            <person name="Fukui M."/>
        </authorList>
    </citation>
    <scope>NUCLEOTIDE SEQUENCE [LARGE SCALE GENOMIC DNA]</scope>
    <source>
        <strain evidence="1 2">28bB2T</strain>
    </source>
</reference>
<dbReference type="RefSeq" id="WP_155325609.1">
    <property type="nucleotide sequence ID" value="NZ_AP021876.1"/>
</dbReference>
<gene>
    <name evidence="1" type="ORF">DSCO28_68260</name>
</gene>
<dbReference type="KEGG" id="dov:DSCO28_68260"/>
<dbReference type="AlphaFoldDB" id="A0A5K8A1X3"/>
<name>A0A5K8A1X3_9BACT</name>
<proteinExistence type="predicted"/>
<dbReference type="Proteomes" id="UP000425960">
    <property type="component" value="Chromosome"/>
</dbReference>
<evidence type="ECO:0008006" key="3">
    <source>
        <dbReference type="Google" id="ProtNLM"/>
    </source>
</evidence>
<accession>A0A5K8A1X3</accession>
<dbReference type="EMBL" id="AP021876">
    <property type="protein sequence ID" value="BBO86260.1"/>
    <property type="molecule type" value="Genomic_DNA"/>
</dbReference>